<sequence length="266" mass="26250">MTLHGRAAAALSALTVLAGTALLASCAASGTASSPSSPPVSVSAASDALDGCVMPGAVGPGVPIATITVRGPQSSVIPVAVLGTGPRTVVLSNQSDRFLCAWLPLVRRLTGEGYRVVLWDYAGEPPVDELRAVVAAVRGGGAGPVVLMGASKGAKTSIVAAAGLRPAVAGVVSLSAEQTLAPDVVVAPYVPELPCPLLLLTAVNDGYGSAAAAETFRAEARPGTVRLVSVPGDAHGVDLLAGPTAKASLTAVDAFLARVPGPGQRS</sequence>
<feature type="chain" id="PRO_5039384062" description="Alpha/beta hydrolase family protein" evidence="1">
    <location>
        <begin position="19"/>
        <end position="266"/>
    </location>
</feature>
<evidence type="ECO:0000256" key="1">
    <source>
        <dbReference type="SAM" id="SignalP"/>
    </source>
</evidence>
<dbReference type="eggNOG" id="COG1073">
    <property type="taxonomic scope" value="Bacteria"/>
</dbReference>
<dbReference type="STRING" id="235985.SAMN05414137_11674"/>
<dbReference type="SUPFAM" id="SSF53474">
    <property type="entry name" value="alpha/beta-Hydrolases"/>
    <property type="match status" value="1"/>
</dbReference>
<gene>
    <name evidence="2" type="ORF">SAMN05414137_11674</name>
</gene>
<dbReference type="PROSITE" id="PS51257">
    <property type="entry name" value="PROKAR_LIPOPROTEIN"/>
    <property type="match status" value="1"/>
</dbReference>
<feature type="signal peptide" evidence="1">
    <location>
        <begin position="1"/>
        <end position="18"/>
    </location>
</feature>
<dbReference type="Proteomes" id="UP000183015">
    <property type="component" value="Unassembled WGS sequence"/>
</dbReference>
<evidence type="ECO:0008006" key="4">
    <source>
        <dbReference type="Google" id="ProtNLM"/>
    </source>
</evidence>
<reference evidence="3" key="1">
    <citation type="submission" date="2016-10" db="EMBL/GenBank/DDBJ databases">
        <authorList>
            <person name="Varghese N."/>
        </authorList>
    </citation>
    <scope>NUCLEOTIDE SEQUENCE [LARGE SCALE GENOMIC DNA]</scope>
    <source>
        <strain evidence="3">DSM 45096 / BCRC 16803 / CGMCC 4.1857 / CIP 109030 / JCM 12277 / KCTC 19219 / NBRC 100920 / 33214</strain>
    </source>
</reference>
<evidence type="ECO:0000313" key="2">
    <source>
        <dbReference type="EMBL" id="SEL98601.1"/>
    </source>
</evidence>
<keyword evidence="1" id="KW-0732">Signal</keyword>
<organism evidence="2 3">
    <name type="scientific">Streptacidiphilus jiangxiensis</name>
    <dbReference type="NCBI Taxonomy" id="235985"/>
    <lineage>
        <taxon>Bacteria</taxon>
        <taxon>Bacillati</taxon>
        <taxon>Actinomycetota</taxon>
        <taxon>Actinomycetes</taxon>
        <taxon>Kitasatosporales</taxon>
        <taxon>Streptomycetaceae</taxon>
        <taxon>Streptacidiphilus</taxon>
    </lineage>
</organism>
<name>A0A1H7UNQ5_STRJI</name>
<protein>
    <recommendedName>
        <fullName evidence="4">Alpha/beta hydrolase family protein</fullName>
    </recommendedName>
</protein>
<keyword evidence="3" id="KW-1185">Reference proteome</keyword>
<dbReference type="AlphaFoldDB" id="A0A1H7UNQ5"/>
<dbReference type="EMBL" id="FOAZ01000016">
    <property type="protein sequence ID" value="SEL98601.1"/>
    <property type="molecule type" value="Genomic_DNA"/>
</dbReference>
<dbReference type="RefSeq" id="WP_042451539.1">
    <property type="nucleotide sequence ID" value="NZ_BBPN01000022.1"/>
</dbReference>
<proteinExistence type="predicted"/>
<dbReference type="InterPro" id="IPR029058">
    <property type="entry name" value="AB_hydrolase_fold"/>
</dbReference>
<dbReference type="Gene3D" id="3.40.50.1820">
    <property type="entry name" value="alpha/beta hydrolase"/>
    <property type="match status" value="1"/>
</dbReference>
<dbReference type="OrthoDB" id="3531232at2"/>
<accession>A0A1H7UNQ5</accession>
<evidence type="ECO:0000313" key="3">
    <source>
        <dbReference type="Proteomes" id="UP000183015"/>
    </source>
</evidence>